<organism evidence="1">
    <name type="scientific">marine sediment metagenome</name>
    <dbReference type="NCBI Taxonomy" id="412755"/>
    <lineage>
        <taxon>unclassified sequences</taxon>
        <taxon>metagenomes</taxon>
        <taxon>ecological metagenomes</taxon>
    </lineage>
</organism>
<dbReference type="InterPro" id="IPR029063">
    <property type="entry name" value="SAM-dependent_MTases_sf"/>
</dbReference>
<proteinExistence type="predicted"/>
<accession>A0A0F9HMF7</accession>
<dbReference type="AlphaFoldDB" id="A0A0F9HMF7"/>
<comment type="caution">
    <text evidence="1">The sequence shown here is derived from an EMBL/GenBank/DDBJ whole genome shotgun (WGS) entry which is preliminary data.</text>
</comment>
<dbReference type="SUPFAM" id="SSF53335">
    <property type="entry name" value="S-adenosyl-L-methionine-dependent methyltransferases"/>
    <property type="match status" value="1"/>
</dbReference>
<name>A0A0F9HMF7_9ZZZZ</name>
<evidence type="ECO:0000313" key="1">
    <source>
        <dbReference type="EMBL" id="KKM16362.1"/>
    </source>
</evidence>
<protein>
    <recommendedName>
        <fullName evidence="2">DNA (cytosine-5-)-methyltransferase</fullName>
    </recommendedName>
</protein>
<gene>
    <name evidence="1" type="ORF">LCGC14_1686580</name>
</gene>
<dbReference type="EMBL" id="LAZR01014692">
    <property type="protein sequence ID" value="KKM16362.1"/>
    <property type="molecule type" value="Genomic_DNA"/>
</dbReference>
<dbReference type="Gene3D" id="3.40.50.150">
    <property type="entry name" value="Vaccinia Virus protein VP39"/>
    <property type="match status" value="1"/>
</dbReference>
<reference evidence="1" key="1">
    <citation type="journal article" date="2015" name="Nature">
        <title>Complex archaea that bridge the gap between prokaryotes and eukaryotes.</title>
        <authorList>
            <person name="Spang A."/>
            <person name="Saw J.H."/>
            <person name="Jorgensen S.L."/>
            <person name="Zaremba-Niedzwiedzka K."/>
            <person name="Martijn J."/>
            <person name="Lind A.E."/>
            <person name="van Eijk R."/>
            <person name="Schleper C."/>
            <person name="Guy L."/>
            <person name="Ettema T.J."/>
        </authorList>
    </citation>
    <scope>NUCLEOTIDE SEQUENCE</scope>
</reference>
<evidence type="ECO:0008006" key="2">
    <source>
        <dbReference type="Google" id="ProtNLM"/>
    </source>
</evidence>
<sequence>MTKIILDLCGGTGAWSNPYKKAGYDVRVITLPDYDVEKFRISAYQLSFIKLNTRKDRLLYTDFYFKDIYGILAAPPCTEFSFARTNAKNPRNLMNGMDLVNACLKIIWACQYHLKKDTQKKPPLKFWALENPNGMLKFFLGKPAYQFNPYDLGDNYKKNTYLWGWFNEPKKNPIKCTMPKFDKMASKDIHPEQFGKLTRQERRAITPQGFAKAFFKANQ</sequence>